<evidence type="ECO:0000313" key="2">
    <source>
        <dbReference type="EMBL" id="RWX50131.1"/>
    </source>
</evidence>
<dbReference type="EMBL" id="MTKS01000381">
    <property type="protein sequence ID" value="RWX50131.1"/>
    <property type="molecule type" value="Genomic_DNA"/>
</dbReference>
<comment type="caution">
    <text evidence="2">The sequence shown here is derived from an EMBL/GenBank/DDBJ whole genome shotgun (WGS) entry which is preliminary data.</text>
</comment>
<proteinExistence type="predicted"/>
<accession>A0A444JAM7</accession>
<evidence type="ECO:0000313" key="3">
    <source>
        <dbReference type="Proteomes" id="UP000288892"/>
    </source>
</evidence>
<dbReference type="InterPro" id="IPR052747">
    <property type="entry name" value="TA_system_RelE_toxin"/>
</dbReference>
<dbReference type="Proteomes" id="UP000288892">
    <property type="component" value="Unassembled WGS sequence"/>
</dbReference>
<dbReference type="InterPro" id="IPR035093">
    <property type="entry name" value="RelE/ParE_toxin_dom_sf"/>
</dbReference>
<reference evidence="2 3" key="1">
    <citation type="submission" date="2017-01" db="EMBL/GenBank/DDBJ databases">
        <title>The cable genome- insights into the physiology and evolution of filamentous bacteria capable of sulfide oxidation via long distance electron transfer.</title>
        <authorList>
            <person name="Schreiber L."/>
            <person name="Bjerg J.T."/>
            <person name="Boggild A."/>
            <person name="Van De Vossenberg J."/>
            <person name="Meysman F."/>
            <person name="Nielsen L.P."/>
            <person name="Schramm A."/>
            <person name="Kjeldsen K.U."/>
        </authorList>
    </citation>
    <scope>NUCLEOTIDE SEQUENCE [LARGE SCALE GENOMIC DNA]</scope>
    <source>
        <strain evidence="2">A5</strain>
    </source>
</reference>
<protein>
    <submittedName>
        <fullName evidence="2">mRNA-degrading endonuclease RelE, toxin component of the RelBE toxin-antitoxin system</fullName>
    </submittedName>
</protein>
<dbReference type="Gene3D" id="3.30.2310.20">
    <property type="entry name" value="RelE-like"/>
    <property type="match status" value="1"/>
</dbReference>
<keyword evidence="3" id="KW-1185">Reference proteome</keyword>
<dbReference type="SUPFAM" id="SSF143011">
    <property type="entry name" value="RelE-like"/>
    <property type="match status" value="1"/>
</dbReference>
<sequence length="89" mass="10867">MNVKFEAKFSKDLLRIKDGKLLKRIKELIFFCKEAENLSAVRQVKKLKGYDTFFRIRIGDYRIGLEFVDDELIFVRCLHRKEIYRYFPR</sequence>
<organism evidence="2 3">
    <name type="scientific">Candidatus Electrothrix marina</name>
    <dbReference type="NCBI Taxonomy" id="1859130"/>
    <lineage>
        <taxon>Bacteria</taxon>
        <taxon>Pseudomonadati</taxon>
        <taxon>Thermodesulfobacteriota</taxon>
        <taxon>Desulfobulbia</taxon>
        <taxon>Desulfobulbales</taxon>
        <taxon>Desulfobulbaceae</taxon>
        <taxon>Candidatus Electrothrix</taxon>
    </lineage>
</organism>
<name>A0A444JAM7_9BACT</name>
<evidence type="ECO:0000256" key="1">
    <source>
        <dbReference type="ARBA" id="ARBA00022649"/>
    </source>
</evidence>
<dbReference type="Pfam" id="PF05016">
    <property type="entry name" value="ParE_toxin"/>
    <property type="match status" value="1"/>
</dbReference>
<keyword evidence="2" id="KW-0255">Endonuclease</keyword>
<dbReference type="GO" id="GO:0004519">
    <property type="term" value="F:endonuclease activity"/>
    <property type="evidence" value="ECO:0007669"/>
    <property type="project" value="UniProtKB-KW"/>
</dbReference>
<keyword evidence="2" id="KW-0378">Hydrolase</keyword>
<keyword evidence="1" id="KW-1277">Toxin-antitoxin system</keyword>
<dbReference type="InterPro" id="IPR007712">
    <property type="entry name" value="RelE/ParE_toxin"/>
</dbReference>
<gene>
    <name evidence="2" type="ORF">VU01_13812</name>
</gene>
<dbReference type="AlphaFoldDB" id="A0A444JAM7"/>
<dbReference type="PANTHER" id="PTHR38813:SF1">
    <property type="entry name" value="TOXIN RELE1-RELATED"/>
    <property type="match status" value="1"/>
</dbReference>
<dbReference type="PANTHER" id="PTHR38813">
    <property type="match status" value="1"/>
</dbReference>
<keyword evidence="2" id="KW-0540">Nuclease</keyword>